<dbReference type="HOGENOM" id="CLU_3081848_0_0_3"/>
<evidence type="ECO:0000313" key="2">
    <source>
        <dbReference type="Proteomes" id="UP000001510"/>
    </source>
</evidence>
<dbReference type="AlphaFoldDB" id="B0JVT9"/>
<dbReference type="PaxDb" id="449447-MAE_48600"/>
<protein>
    <submittedName>
        <fullName evidence="1">Uncharacterized protein</fullName>
    </submittedName>
</protein>
<organism evidence="1 2">
    <name type="scientific">Microcystis aeruginosa (strain NIES-843 / IAM M-2473)</name>
    <dbReference type="NCBI Taxonomy" id="449447"/>
    <lineage>
        <taxon>Bacteria</taxon>
        <taxon>Bacillati</taxon>
        <taxon>Cyanobacteriota</taxon>
        <taxon>Cyanophyceae</taxon>
        <taxon>Oscillatoriophycideae</taxon>
        <taxon>Chroococcales</taxon>
        <taxon>Microcystaceae</taxon>
        <taxon>Microcystis</taxon>
    </lineage>
</organism>
<keyword evidence="2" id="KW-1185">Reference proteome</keyword>
<dbReference type="EMBL" id="AP009552">
    <property type="protein sequence ID" value="BAG04682.1"/>
    <property type="molecule type" value="Genomic_DNA"/>
</dbReference>
<dbReference type="Proteomes" id="UP000001510">
    <property type="component" value="Chromosome"/>
</dbReference>
<name>B0JVT9_MICAN</name>
<gene>
    <name evidence="1" type="ordered locus">MAE_48600</name>
</gene>
<sequence length="52" mass="5955">MEVHTTIHQKMNAVVTAMIGVIRMVKSKNLNWICKECVMNRIYIGCASVLEF</sequence>
<dbReference type="EnsemblBacteria" id="BAG04682">
    <property type="protein sequence ID" value="BAG04682"/>
    <property type="gene ID" value="MAE_48600"/>
</dbReference>
<evidence type="ECO:0000313" key="1">
    <source>
        <dbReference type="EMBL" id="BAG04682.1"/>
    </source>
</evidence>
<accession>B0JVT9</accession>
<proteinExistence type="predicted"/>
<reference evidence="1 2" key="1">
    <citation type="journal article" date="2007" name="DNA Res.">
        <title>Complete genomic structure of the bloom-forming toxic cyanobacterium Microcystis aeruginosa NIES-843.</title>
        <authorList>
            <person name="Kaneko T."/>
            <person name="Nakajima N."/>
            <person name="Okamoto S."/>
            <person name="Suzuki I."/>
            <person name="Tanabe Y."/>
            <person name="Tamaoki M."/>
            <person name="Nakamura Y."/>
            <person name="Kasai F."/>
            <person name="Watanabe A."/>
            <person name="Kawashima K."/>
            <person name="Kishida Y."/>
            <person name="Ono A."/>
            <person name="Shimizu Y."/>
            <person name="Takahashi C."/>
            <person name="Minami C."/>
            <person name="Fujishiro T."/>
            <person name="Kohara M."/>
            <person name="Katoh M."/>
            <person name="Nakazaki N."/>
            <person name="Nakayama S."/>
            <person name="Yamada M."/>
            <person name="Tabata S."/>
            <person name="Watanabe M.M."/>
        </authorList>
    </citation>
    <scope>NUCLEOTIDE SEQUENCE [LARGE SCALE GENOMIC DNA]</scope>
    <source>
        <strain evidence="2">NIES-843 / IAM M-247</strain>
    </source>
</reference>
<dbReference type="KEGG" id="mar:MAE_48600"/>